<proteinExistence type="predicted"/>
<keyword evidence="7" id="KW-1185">Reference proteome</keyword>
<dbReference type="Pfam" id="PF12838">
    <property type="entry name" value="Fer4_7"/>
    <property type="match status" value="1"/>
</dbReference>
<evidence type="ECO:0000259" key="5">
    <source>
        <dbReference type="PROSITE" id="PS51379"/>
    </source>
</evidence>
<keyword evidence="2" id="KW-0479">Metal-binding</keyword>
<keyword evidence="4" id="KW-0411">Iron-sulfur</keyword>
<dbReference type="RefSeq" id="WP_221251163.1">
    <property type="nucleotide sequence ID" value="NZ_AP024355.1"/>
</dbReference>
<organism evidence="6 7">
    <name type="scientific">Desulfuromonas versatilis</name>
    <dbReference type="NCBI Taxonomy" id="2802975"/>
    <lineage>
        <taxon>Bacteria</taxon>
        <taxon>Pseudomonadati</taxon>
        <taxon>Thermodesulfobacteriota</taxon>
        <taxon>Desulfuromonadia</taxon>
        <taxon>Desulfuromonadales</taxon>
        <taxon>Desulfuromonadaceae</taxon>
        <taxon>Desulfuromonas</taxon>
    </lineage>
</organism>
<keyword evidence="1" id="KW-0004">4Fe-4S</keyword>
<dbReference type="PROSITE" id="PS00198">
    <property type="entry name" value="4FE4S_FER_1"/>
    <property type="match status" value="2"/>
</dbReference>
<dbReference type="SUPFAM" id="SSF54862">
    <property type="entry name" value="4Fe-4S ferredoxins"/>
    <property type="match status" value="2"/>
</dbReference>
<sequence>MVGTTAITLLTPEHPVTLARGHCLRYRFAPADCRSCVDHCPHQALSPTPRGLELDRGSCRGCLLCLSACPSGALEGCHLNLAEKLQQLSRHSRPVLGCAGSPSQAHERVPCLGALAHPEVLLAVAALMPQPLQLNLTACAQCPNAAIVAPLIAALKSLEQMKGFPYAGRLELITHAPDLHYQAAGLSRREFFTLFRKKSSATAVRLVDRLAASSPTPSFQNKRLPHFRALLLAAWPEILEDFRPQVRAAFFPRLQISQDCRGCTGCVGICPTGALTPADRSGSPPLVRPELCGACGACSTFCRRQAIQVAKSAATAPR</sequence>
<name>A0ABM8HMW7_9BACT</name>
<accession>A0ABM8HMW7</accession>
<evidence type="ECO:0000313" key="7">
    <source>
        <dbReference type="Proteomes" id="UP001319827"/>
    </source>
</evidence>
<reference evidence="6 7" key="2">
    <citation type="journal article" date="2021" name="Int. J. Syst. Evol. Microbiol.">
        <title>Isolation and Polyphasic Characterization of Desulfuromonas versatilis sp. Nov., an Electrogenic Bacteria Capable of Versatile Metabolism Isolated from a Graphene Oxide-Reducing Enrichment Culture.</title>
        <authorList>
            <person name="Xie L."/>
            <person name="Yoshida N."/>
            <person name="Ishii S."/>
            <person name="Meng L."/>
        </authorList>
    </citation>
    <scope>NUCLEOTIDE SEQUENCE [LARGE SCALE GENOMIC DNA]</scope>
    <source>
        <strain evidence="6 7">NIT-T3</strain>
    </source>
</reference>
<dbReference type="InterPro" id="IPR050572">
    <property type="entry name" value="Fe-S_Ferredoxin"/>
</dbReference>
<feature type="domain" description="4Fe-4S ferredoxin-type" evidence="5">
    <location>
        <begin position="50"/>
        <end position="79"/>
    </location>
</feature>
<evidence type="ECO:0000256" key="1">
    <source>
        <dbReference type="ARBA" id="ARBA00022485"/>
    </source>
</evidence>
<evidence type="ECO:0000256" key="3">
    <source>
        <dbReference type="ARBA" id="ARBA00023004"/>
    </source>
</evidence>
<dbReference type="InterPro" id="IPR017900">
    <property type="entry name" value="4Fe4S_Fe_S_CS"/>
</dbReference>
<evidence type="ECO:0000256" key="2">
    <source>
        <dbReference type="ARBA" id="ARBA00022723"/>
    </source>
</evidence>
<reference evidence="6 7" key="1">
    <citation type="journal article" date="2016" name="C (Basel)">
        <title>Selective Growth of and Electricity Production by Marine Exoelectrogenic Bacteria in Self-Aggregated Hydrogel of Microbially Reduced Graphene Oxide.</title>
        <authorList>
            <person name="Yoshida N."/>
            <person name="Goto Y."/>
            <person name="Miyata Y."/>
        </authorList>
    </citation>
    <scope>NUCLEOTIDE SEQUENCE [LARGE SCALE GENOMIC DNA]</scope>
    <source>
        <strain evidence="6 7">NIT-T3</strain>
    </source>
</reference>
<feature type="domain" description="4Fe-4S ferredoxin-type" evidence="5">
    <location>
        <begin position="283"/>
        <end position="312"/>
    </location>
</feature>
<dbReference type="PANTHER" id="PTHR43687">
    <property type="entry name" value="ADENYLYLSULFATE REDUCTASE, BETA SUBUNIT"/>
    <property type="match status" value="1"/>
</dbReference>
<dbReference type="PROSITE" id="PS51379">
    <property type="entry name" value="4FE4S_FER_2"/>
    <property type="match status" value="3"/>
</dbReference>
<gene>
    <name evidence="6" type="ORF">DESUT3_07740</name>
</gene>
<evidence type="ECO:0000256" key="4">
    <source>
        <dbReference type="ARBA" id="ARBA00023014"/>
    </source>
</evidence>
<evidence type="ECO:0000313" key="6">
    <source>
        <dbReference type="EMBL" id="BCR03705.1"/>
    </source>
</evidence>
<dbReference type="Gene3D" id="3.30.70.20">
    <property type="match status" value="2"/>
</dbReference>
<protein>
    <submittedName>
        <fullName evidence="6">(4Fe-4S)-binding protein</fullName>
    </submittedName>
</protein>
<feature type="domain" description="4Fe-4S ferredoxin-type" evidence="5">
    <location>
        <begin position="252"/>
        <end position="280"/>
    </location>
</feature>
<dbReference type="Proteomes" id="UP001319827">
    <property type="component" value="Chromosome"/>
</dbReference>
<dbReference type="EMBL" id="AP024355">
    <property type="protein sequence ID" value="BCR03705.1"/>
    <property type="molecule type" value="Genomic_DNA"/>
</dbReference>
<dbReference type="PANTHER" id="PTHR43687:SF1">
    <property type="entry name" value="FERREDOXIN III"/>
    <property type="match status" value="1"/>
</dbReference>
<dbReference type="InterPro" id="IPR017896">
    <property type="entry name" value="4Fe4S_Fe-S-bd"/>
</dbReference>
<keyword evidence="3" id="KW-0408">Iron</keyword>